<feature type="transmembrane region" description="Helical" evidence="6">
    <location>
        <begin position="165"/>
        <end position="188"/>
    </location>
</feature>
<feature type="transmembrane region" description="Helical" evidence="6">
    <location>
        <begin position="139"/>
        <end position="159"/>
    </location>
</feature>
<dbReference type="EMBL" id="RJVU01042534">
    <property type="protein sequence ID" value="ROL45899.1"/>
    <property type="molecule type" value="Genomic_DNA"/>
</dbReference>
<dbReference type="PANTHER" id="PTHR22776:SF10">
    <property type="entry name" value="CKLF-LIKE MARVEL TRANSMEMBRANE DOMAIN-CONTAINING PROTEIN 8"/>
    <property type="match status" value="1"/>
</dbReference>
<dbReference type="Pfam" id="PF01284">
    <property type="entry name" value="MARVEL"/>
    <property type="match status" value="1"/>
</dbReference>
<evidence type="ECO:0000313" key="8">
    <source>
        <dbReference type="EMBL" id="ROL45899.1"/>
    </source>
</evidence>
<dbReference type="GO" id="GO:0019911">
    <property type="term" value="F:structural constituent of myelin sheath"/>
    <property type="evidence" value="ECO:0007669"/>
    <property type="project" value="TreeGrafter"/>
</dbReference>
<feature type="domain" description="MARVEL" evidence="7">
    <location>
        <begin position="35"/>
        <end position="166"/>
    </location>
</feature>
<feature type="transmembrane region" description="Helical" evidence="6">
    <location>
        <begin position="229"/>
        <end position="256"/>
    </location>
</feature>
<evidence type="ECO:0000259" key="7">
    <source>
        <dbReference type="PROSITE" id="PS51225"/>
    </source>
</evidence>
<feature type="transmembrane region" description="Helical" evidence="6">
    <location>
        <begin position="39"/>
        <end position="59"/>
    </location>
</feature>
<gene>
    <name evidence="8" type="ORF">DPX16_11594</name>
</gene>
<dbReference type="PROSITE" id="PS51225">
    <property type="entry name" value="MARVEL"/>
    <property type="match status" value="1"/>
</dbReference>
<dbReference type="PRINTS" id="PR01884">
    <property type="entry name" value="MALPROTEIN"/>
</dbReference>
<dbReference type="InterPro" id="IPR008253">
    <property type="entry name" value="Marvel"/>
</dbReference>
<organism evidence="8 9">
    <name type="scientific">Anabarilius grahami</name>
    <name type="common">Kanglang fish</name>
    <name type="synonym">Barilius grahami</name>
    <dbReference type="NCBI Taxonomy" id="495550"/>
    <lineage>
        <taxon>Eukaryota</taxon>
        <taxon>Metazoa</taxon>
        <taxon>Chordata</taxon>
        <taxon>Craniata</taxon>
        <taxon>Vertebrata</taxon>
        <taxon>Euteleostomi</taxon>
        <taxon>Actinopterygii</taxon>
        <taxon>Neopterygii</taxon>
        <taxon>Teleostei</taxon>
        <taxon>Ostariophysi</taxon>
        <taxon>Cypriniformes</taxon>
        <taxon>Xenocyprididae</taxon>
        <taxon>Xenocypridinae</taxon>
        <taxon>Xenocypridinae incertae sedis</taxon>
        <taxon>Anabarilius</taxon>
    </lineage>
</organism>
<keyword evidence="3 6" id="KW-1133">Transmembrane helix</keyword>
<comment type="caution">
    <text evidence="8">The sequence shown here is derived from an EMBL/GenBank/DDBJ whole genome shotgun (WGS) entry which is preliminary data.</text>
</comment>
<dbReference type="InterPro" id="IPR013295">
    <property type="entry name" value="MAL"/>
</dbReference>
<dbReference type="AlphaFoldDB" id="A0A3N0YI27"/>
<evidence type="ECO:0000256" key="4">
    <source>
        <dbReference type="ARBA" id="ARBA00023136"/>
    </source>
</evidence>
<sequence>MAENPNSRPVITTASSSYLECGNSSTRTPWYDKESMLSVPYYLILVEVILGLLVWALIATTEYFHFSPFGWVMFVTVFYWLLTLFLFIINLANGKIRHMPWTTVVLVFNCSAAILYTSAAIVEAALVNRGAKGHHDFNCWAASTVILLVAFACVRSTWYNSFYAYGFYEGVTLGYSVTIILYVFLTVFGLPKRASFVNWLIAELVLDTLGFIFISTGSIVAAVKSYGVPILVGASVCGLLASYLLVVSMILSFVAAHRPQTAGKLRAVCIFCSVLYFSILKD</sequence>
<proteinExistence type="predicted"/>
<protein>
    <submittedName>
        <fullName evidence="8">CKLF-like MARVEL transmembrane domain-containing protein 8</fullName>
    </submittedName>
</protein>
<reference evidence="8 9" key="1">
    <citation type="submission" date="2018-10" db="EMBL/GenBank/DDBJ databases">
        <title>Genome assembly for a Yunnan-Guizhou Plateau 3E fish, Anabarilius grahami (Regan), and its evolutionary and genetic applications.</title>
        <authorList>
            <person name="Jiang W."/>
        </authorList>
    </citation>
    <scope>NUCLEOTIDE SEQUENCE [LARGE SCALE GENOMIC DNA]</scope>
    <source>
        <strain evidence="8">AG-KIZ</strain>
        <tissue evidence="8">Muscle</tissue>
    </source>
</reference>
<dbReference type="GO" id="GO:0016020">
    <property type="term" value="C:membrane"/>
    <property type="evidence" value="ECO:0007669"/>
    <property type="project" value="UniProtKB-SubCell"/>
</dbReference>
<dbReference type="GO" id="GO:0042552">
    <property type="term" value="P:myelination"/>
    <property type="evidence" value="ECO:0007669"/>
    <property type="project" value="TreeGrafter"/>
</dbReference>
<evidence type="ECO:0000313" key="9">
    <source>
        <dbReference type="Proteomes" id="UP000281406"/>
    </source>
</evidence>
<evidence type="ECO:0000256" key="5">
    <source>
        <dbReference type="PROSITE-ProRule" id="PRU00581"/>
    </source>
</evidence>
<feature type="transmembrane region" description="Helical" evidence="6">
    <location>
        <begin position="200"/>
        <end position="223"/>
    </location>
</feature>
<dbReference type="PANTHER" id="PTHR22776">
    <property type="entry name" value="MARVEL-CONTAINING POTENTIAL LIPID RAFT-ASSOCIATED PROTEIN"/>
    <property type="match status" value="1"/>
</dbReference>
<evidence type="ECO:0000256" key="1">
    <source>
        <dbReference type="ARBA" id="ARBA00004141"/>
    </source>
</evidence>
<accession>A0A3N0YI27</accession>
<comment type="subcellular location">
    <subcellularLocation>
        <location evidence="1">Membrane</location>
        <topology evidence="1">Multi-pass membrane protein</topology>
    </subcellularLocation>
</comment>
<evidence type="ECO:0000256" key="6">
    <source>
        <dbReference type="SAM" id="Phobius"/>
    </source>
</evidence>
<keyword evidence="2 5" id="KW-0812">Transmembrane</keyword>
<keyword evidence="4 5" id="KW-0472">Membrane</keyword>
<dbReference type="InterPro" id="IPR050578">
    <property type="entry name" value="MARVEL-CKLF_proteins"/>
</dbReference>
<evidence type="ECO:0000256" key="2">
    <source>
        <dbReference type="ARBA" id="ARBA00022692"/>
    </source>
</evidence>
<dbReference type="Proteomes" id="UP000281406">
    <property type="component" value="Unassembled WGS sequence"/>
</dbReference>
<keyword evidence="9" id="KW-1185">Reference proteome</keyword>
<dbReference type="OrthoDB" id="6481667at2759"/>
<name>A0A3N0YI27_ANAGA</name>
<feature type="transmembrane region" description="Helical" evidence="6">
    <location>
        <begin position="263"/>
        <end position="280"/>
    </location>
</feature>
<feature type="transmembrane region" description="Helical" evidence="6">
    <location>
        <begin position="71"/>
        <end position="92"/>
    </location>
</feature>
<evidence type="ECO:0000256" key="3">
    <source>
        <dbReference type="ARBA" id="ARBA00022989"/>
    </source>
</evidence>
<feature type="transmembrane region" description="Helical" evidence="6">
    <location>
        <begin position="104"/>
        <end position="127"/>
    </location>
</feature>